<evidence type="ECO:0000313" key="2">
    <source>
        <dbReference type="EMBL" id="KAG6524671.1"/>
    </source>
</evidence>
<dbReference type="SUPFAM" id="SSF50978">
    <property type="entry name" value="WD40 repeat-like"/>
    <property type="match status" value="1"/>
</dbReference>
<sequence length="575" mass="62533">MPSFPQPGVVTVCEINRDIITAESLSDELAKDTYGKILGVIFSPVPFQPEASNVEQVAGQEPSDAAPTGGFARLKEIVAGYTNRIFFPNEVRYSTMLNMLADIDTQRVNGKDPCFLTSEFQRDIKTLEWRPNSGMMLAVGCRGGICIWSASFPGNSASVRYEITSSVNSVSGGPGVRWILVDFLQSSNSELTSILSWSPNGRYPFLYYRNSNLTLTDVNYSKILTYLASSSYGSSSFTVWDVSQGVGTAIRRGLGPLSMLKWSPSGDYFLTAKLDGTFYLWETITWTSEPWSSTTGYVTGVAWDPEGRMILISFSESVTLGAIHFASKPPSLGTQYDVVTLAVYAVDLLAAHLVPLEMPELASLSARYSIVSSLTVNGLSSVNAPLALFCRGIEKMAWDASGERLALSFKDGDEMYNGLIAIYDTRTTPLVSASLVGFIRGPGEKPKPLAFAFHKFKQGPILSVTNIKSVDFSAGAADGVAHILSLFGLIFFFDHQGFKFPLSDCLIRVVDSPALSSECLKVADAPNLRPSVVDDDILMKSALLAKNWMIDSYGMSGSQSQSFFKSSENIEDHGA</sequence>
<gene>
    <name evidence="2" type="ORF">ZIOFF_014606</name>
</gene>
<dbReference type="PANTHER" id="PTHR14494:SF0">
    <property type="entry name" value="ALADIN"/>
    <property type="match status" value="1"/>
</dbReference>
<dbReference type="PANTHER" id="PTHR14494">
    <property type="entry name" value="ALADIN/ADRACALIN/AAAS"/>
    <property type="match status" value="1"/>
</dbReference>
<protein>
    <recommendedName>
        <fullName evidence="4">Aladin</fullName>
    </recommendedName>
</protein>
<dbReference type="InterPro" id="IPR045139">
    <property type="entry name" value="Aladin"/>
</dbReference>
<feature type="repeat" description="WD" evidence="1">
    <location>
        <begin position="260"/>
        <end position="282"/>
    </location>
</feature>
<proteinExistence type="predicted"/>
<dbReference type="Proteomes" id="UP000734854">
    <property type="component" value="Unassembled WGS sequence"/>
</dbReference>
<evidence type="ECO:0000313" key="3">
    <source>
        <dbReference type="Proteomes" id="UP000734854"/>
    </source>
</evidence>
<accession>A0A8J5LVM9</accession>
<dbReference type="AlphaFoldDB" id="A0A8J5LVM9"/>
<name>A0A8J5LVM9_ZINOF</name>
<dbReference type="PROSITE" id="PS50082">
    <property type="entry name" value="WD_REPEATS_2"/>
    <property type="match status" value="1"/>
</dbReference>
<dbReference type="SMART" id="SM00320">
    <property type="entry name" value="WD40"/>
    <property type="match status" value="3"/>
</dbReference>
<dbReference type="InterPro" id="IPR015943">
    <property type="entry name" value="WD40/YVTN_repeat-like_dom_sf"/>
</dbReference>
<dbReference type="EMBL" id="JACMSC010000004">
    <property type="protein sequence ID" value="KAG6524671.1"/>
    <property type="molecule type" value="Genomic_DNA"/>
</dbReference>
<keyword evidence="3" id="KW-1185">Reference proteome</keyword>
<keyword evidence="1" id="KW-0853">WD repeat</keyword>
<dbReference type="Gene3D" id="2.130.10.10">
    <property type="entry name" value="YVTN repeat-like/Quinoprotein amine dehydrogenase"/>
    <property type="match status" value="1"/>
</dbReference>
<comment type="caution">
    <text evidence="2">The sequence shown here is derived from an EMBL/GenBank/DDBJ whole genome shotgun (WGS) entry which is preliminary data.</text>
</comment>
<organism evidence="2 3">
    <name type="scientific">Zingiber officinale</name>
    <name type="common">Ginger</name>
    <name type="synonym">Amomum zingiber</name>
    <dbReference type="NCBI Taxonomy" id="94328"/>
    <lineage>
        <taxon>Eukaryota</taxon>
        <taxon>Viridiplantae</taxon>
        <taxon>Streptophyta</taxon>
        <taxon>Embryophyta</taxon>
        <taxon>Tracheophyta</taxon>
        <taxon>Spermatophyta</taxon>
        <taxon>Magnoliopsida</taxon>
        <taxon>Liliopsida</taxon>
        <taxon>Zingiberales</taxon>
        <taxon>Zingiberaceae</taxon>
        <taxon>Zingiber</taxon>
    </lineage>
</organism>
<reference evidence="2 3" key="1">
    <citation type="submission" date="2020-08" db="EMBL/GenBank/DDBJ databases">
        <title>Plant Genome Project.</title>
        <authorList>
            <person name="Zhang R.-G."/>
        </authorList>
    </citation>
    <scope>NUCLEOTIDE SEQUENCE [LARGE SCALE GENOMIC DNA]</scope>
    <source>
        <tissue evidence="2">Rhizome</tissue>
    </source>
</reference>
<dbReference type="InterPro" id="IPR036322">
    <property type="entry name" value="WD40_repeat_dom_sf"/>
</dbReference>
<evidence type="ECO:0008006" key="4">
    <source>
        <dbReference type="Google" id="ProtNLM"/>
    </source>
</evidence>
<dbReference type="GO" id="GO:0006913">
    <property type="term" value="P:nucleocytoplasmic transport"/>
    <property type="evidence" value="ECO:0007669"/>
    <property type="project" value="TreeGrafter"/>
</dbReference>
<dbReference type="InterPro" id="IPR001680">
    <property type="entry name" value="WD40_rpt"/>
</dbReference>
<dbReference type="GO" id="GO:0005643">
    <property type="term" value="C:nuclear pore"/>
    <property type="evidence" value="ECO:0007669"/>
    <property type="project" value="TreeGrafter"/>
</dbReference>
<dbReference type="Pfam" id="PF00400">
    <property type="entry name" value="WD40"/>
    <property type="match status" value="1"/>
</dbReference>
<evidence type="ECO:0000256" key="1">
    <source>
        <dbReference type="PROSITE-ProRule" id="PRU00221"/>
    </source>
</evidence>